<evidence type="ECO:0000313" key="3">
    <source>
        <dbReference type="EMBL" id="KDQ19401.1"/>
    </source>
</evidence>
<dbReference type="HOGENOM" id="CLU_085826_1_0_1"/>
<protein>
    <recommendedName>
        <fullName evidence="2">DUF7770 domain-containing protein</fullName>
    </recommendedName>
</protein>
<keyword evidence="1" id="KW-0732">Signal</keyword>
<evidence type="ECO:0000313" key="4">
    <source>
        <dbReference type="Proteomes" id="UP000027195"/>
    </source>
</evidence>
<evidence type="ECO:0000256" key="1">
    <source>
        <dbReference type="SAM" id="SignalP"/>
    </source>
</evidence>
<feature type="domain" description="DUF7770" evidence="2">
    <location>
        <begin position="66"/>
        <end position="200"/>
    </location>
</feature>
<dbReference type="EMBL" id="KL198019">
    <property type="protein sequence ID" value="KDQ19401.1"/>
    <property type="molecule type" value="Genomic_DNA"/>
</dbReference>
<organism evidence="3 4">
    <name type="scientific">Botryobasidium botryosum (strain FD-172 SS1)</name>
    <dbReference type="NCBI Taxonomy" id="930990"/>
    <lineage>
        <taxon>Eukaryota</taxon>
        <taxon>Fungi</taxon>
        <taxon>Dikarya</taxon>
        <taxon>Basidiomycota</taxon>
        <taxon>Agaricomycotina</taxon>
        <taxon>Agaricomycetes</taxon>
        <taxon>Cantharellales</taxon>
        <taxon>Botryobasidiaceae</taxon>
        <taxon>Botryobasidium</taxon>
    </lineage>
</organism>
<name>A0A067N6L6_BOTB1</name>
<dbReference type="STRING" id="930990.A0A067N6L6"/>
<dbReference type="AlphaFoldDB" id="A0A067N6L6"/>
<dbReference type="Proteomes" id="UP000027195">
    <property type="component" value="Unassembled WGS sequence"/>
</dbReference>
<proteinExistence type="predicted"/>
<sequence>MTTQTVFLFASLLLSLKLFDYTMANTSDLIITKHFKRRHHNIQIDELIFNGIPVVPKLSGGEHGGHLIHWRLSAVWRNPQSDSTGSVTYDTVIYPDSVIKIEVISRPYDVSNAAKARFHIAPLQKIAMTDLVTFIEQHGLHRYKYDGKGSGCLHWCTTSIQKLEEEKLISEGSRATFERDHVAVLRENTTWWVPDDHGTFGSERKD</sequence>
<feature type="signal peptide" evidence="1">
    <location>
        <begin position="1"/>
        <end position="24"/>
    </location>
</feature>
<reference evidence="4" key="1">
    <citation type="journal article" date="2014" name="Proc. Natl. Acad. Sci. U.S.A.">
        <title>Extensive sampling of basidiomycete genomes demonstrates inadequacy of the white-rot/brown-rot paradigm for wood decay fungi.</title>
        <authorList>
            <person name="Riley R."/>
            <person name="Salamov A.A."/>
            <person name="Brown D.W."/>
            <person name="Nagy L.G."/>
            <person name="Floudas D."/>
            <person name="Held B.W."/>
            <person name="Levasseur A."/>
            <person name="Lombard V."/>
            <person name="Morin E."/>
            <person name="Otillar R."/>
            <person name="Lindquist E.A."/>
            <person name="Sun H."/>
            <person name="LaButti K.M."/>
            <person name="Schmutz J."/>
            <person name="Jabbour D."/>
            <person name="Luo H."/>
            <person name="Baker S.E."/>
            <person name="Pisabarro A.G."/>
            <person name="Walton J.D."/>
            <person name="Blanchette R.A."/>
            <person name="Henrissat B."/>
            <person name="Martin F."/>
            <person name="Cullen D."/>
            <person name="Hibbett D.S."/>
            <person name="Grigoriev I.V."/>
        </authorList>
    </citation>
    <scope>NUCLEOTIDE SEQUENCE [LARGE SCALE GENOMIC DNA]</scope>
    <source>
        <strain evidence="4">FD-172 SS1</strain>
    </source>
</reference>
<dbReference type="InterPro" id="IPR056672">
    <property type="entry name" value="DUF7770"/>
</dbReference>
<accession>A0A067N6L6</accession>
<evidence type="ECO:0000259" key="2">
    <source>
        <dbReference type="Pfam" id="PF24968"/>
    </source>
</evidence>
<dbReference type="OrthoDB" id="3527137at2759"/>
<dbReference type="Pfam" id="PF24968">
    <property type="entry name" value="DUF7770"/>
    <property type="match status" value="1"/>
</dbReference>
<gene>
    <name evidence="3" type="ORF">BOTBODRAFT_184433</name>
</gene>
<keyword evidence="4" id="KW-1185">Reference proteome</keyword>
<feature type="chain" id="PRO_5001641949" description="DUF7770 domain-containing protein" evidence="1">
    <location>
        <begin position="25"/>
        <end position="206"/>
    </location>
</feature>
<dbReference type="InParanoid" id="A0A067N6L6"/>